<keyword evidence="3" id="KW-1185">Reference proteome</keyword>
<feature type="signal peptide" evidence="1">
    <location>
        <begin position="1"/>
        <end position="19"/>
    </location>
</feature>
<evidence type="ECO:0008006" key="4">
    <source>
        <dbReference type="Google" id="ProtNLM"/>
    </source>
</evidence>
<evidence type="ECO:0000313" key="3">
    <source>
        <dbReference type="Proteomes" id="UP000037854"/>
    </source>
</evidence>
<dbReference type="RefSeq" id="WP_060668169.1">
    <property type="nucleotide sequence ID" value="NZ_JAHHXM010000004.1"/>
</dbReference>
<gene>
    <name evidence="2" type="ORF">AFL42_06775</name>
</gene>
<dbReference type="InterPro" id="IPR036209">
    <property type="entry name" value="YwmB-like_sf"/>
</dbReference>
<feature type="chain" id="PRO_5046028558" description="TATA-box binding protein" evidence="1">
    <location>
        <begin position="20"/>
        <end position="235"/>
    </location>
</feature>
<evidence type="ECO:0000313" key="2">
    <source>
        <dbReference type="EMBL" id="KPH76174.1"/>
    </source>
</evidence>
<protein>
    <recommendedName>
        <fullName evidence="4">TATA-box binding protein</fullName>
    </recommendedName>
</protein>
<accession>A0ABR5MK78</accession>
<proteinExistence type="predicted"/>
<reference evidence="2 3" key="1">
    <citation type="submission" date="2015-07" db="EMBL/GenBank/DDBJ databases">
        <title>High-quality draft genome sequence of Oceanobacillus caeni HM6, a bacillus isolated from a human feces.</title>
        <authorList>
            <person name="Kumar J."/>
            <person name="Verma M.K."/>
            <person name="Pandey R."/>
            <person name="Bhambi M."/>
            <person name="Chauhan N."/>
        </authorList>
    </citation>
    <scope>NUCLEOTIDE SEQUENCE [LARGE SCALE GENOMIC DNA]</scope>
    <source>
        <strain evidence="2 3">HM6</strain>
    </source>
</reference>
<dbReference type="EMBL" id="LGTK01000017">
    <property type="protein sequence ID" value="KPH76174.1"/>
    <property type="molecule type" value="Genomic_DNA"/>
</dbReference>
<sequence length="235" mass="27512">MKKMLLISVLFMFTSVASVQGKTVSEIEQLADFVTNQQLPVKEWQVITKEKMTENSINEILKDLKNSYKASRMENENIIKFQFRDTHKERSVNVTYNVMLPKKKESYPQLTMVVEGSAWNQDIKSEFHHVFHSISTKYFSSNKRIFSWLKTETGGIIHNGVFEKELINFFNLQHIKTQLDTTTNIERKYIYGYTEKWDEKITIEDIPVNVQIAITHEKKGHPEVTLGTPILINEY</sequence>
<dbReference type="Gene3D" id="3.30.2030.10">
    <property type="entry name" value="YwmB-like"/>
    <property type="match status" value="1"/>
</dbReference>
<comment type="caution">
    <text evidence="2">The sequence shown here is derived from an EMBL/GenBank/DDBJ whole genome shotgun (WGS) entry which is preliminary data.</text>
</comment>
<dbReference type="SUPFAM" id="SSF143842">
    <property type="entry name" value="YwmB-like"/>
    <property type="match status" value="1"/>
</dbReference>
<keyword evidence="1" id="KW-0732">Signal</keyword>
<dbReference type="InterPro" id="IPR014794">
    <property type="entry name" value="DUF1779"/>
</dbReference>
<dbReference type="Pfam" id="PF08680">
    <property type="entry name" value="DUF1779"/>
    <property type="match status" value="1"/>
</dbReference>
<name>A0ABR5MK78_9BACI</name>
<dbReference type="Proteomes" id="UP000037854">
    <property type="component" value="Unassembled WGS sequence"/>
</dbReference>
<evidence type="ECO:0000256" key="1">
    <source>
        <dbReference type="SAM" id="SignalP"/>
    </source>
</evidence>
<dbReference type="Gene3D" id="3.30.360.40">
    <property type="entry name" value="YwmB-like"/>
    <property type="match status" value="1"/>
</dbReference>
<organism evidence="2 3">
    <name type="scientific">Oceanobacillus caeni</name>
    <dbReference type="NCBI Taxonomy" id="405946"/>
    <lineage>
        <taxon>Bacteria</taxon>
        <taxon>Bacillati</taxon>
        <taxon>Bacillota</taxon>
        <taxon>Bacilli</taxon>
        <taxon>Bacillales</taxon>
        <taxon>Bacillaceae</taxon>
        <taxon>Oceanobacillus</taxon>
    </lineage>
</organism>